<dbReference type="Gene3D" id="1.10.287.1060">
    <property type="entry name" value="ESAT-6-like"/>
    <property type="match status" value="1"/>
</dbReference>
<comment type="caution">
    <text evidence="1">The sequence shown here is derived from an EMBL/GenBank/DDBJ whole genome shotgun (WGS) entry which is preliminary data.</text>
</comment>
<accession>A0A9X4M2A8</accession>
<dbReference type="EMBL" id="JANRHA010000008">
    <property type="protein sequence ID" value="MDG3015527.1"/>
    <property type="molecule type" value="Genomic_DNA"/>
</dbReference>
<dbReference type="AlphaFoldDB" id="A0A9X4M2A8"/>
<evidence type="ECO:0000313" key="2">
    <source>
        <dbReference type="Proteomes" id="UP001152755"/>
    </source>
</evidence>
<dbReference type="Proteomes" id="UP001152755">
    <property type="component" value="Unassembled WGS sequence"/>
</dbReference>
<dbReference type="Pfam" id="PF06013">
    <property type="entry name" value="WXG100"/>
    <property type="match status" value="1"/>
</dbReference>
<protein>
    <submittedName>
        <fullName evidence="1">WXG100 family type VII secretion target</fullName>
    </submittedName>
</protein>
<proteinExistence type="predicted"/>
<keyword evidence="2" id="KW-1185">Reference proteome</keyword>
<dbReference type="InterPro" id="IPR010310">
    <property type="entry name" value="T7SS_ESAT-6-like"/>
</dbReference>
<dbReference type="SUPFAM" id="SSF140453">
    <property type="entry name" value="EsxAB dimer-like"/>
    <property type="match status" value="1"/>
</dbReference>
<organism evidence="1 2">
    <name type="scientific">Speluncibacter jeojiensis</name>
    <dbReference type="NCBI Taxonomy" id="2710754"/>
    <lineage>
        <taxon>Bacteria</taxon>
        <taxon>Bacillati</taxon>
        <taxon>Actinomycetota</taxon>
        <taxon>Actinomycetes</taxon>
        <taxon>Mycobacteriales</taxon>
        <taxon>Speluncibacteraceae</taxon>
        <taxon>Speluncibacter</taxon>
    </lineage>
</organism>
<sequence length="85" mass="9880">MLALVDKARLIGQRIEDSVAEVEREVAGLHVRWDGEGAEAHQEKHDIWCREIREMQAALSGLEFAVRLARERYIATVQHNMRMWP</sequence>
<dbReference type="RefSeq" id="WP_277831228.1">
    <property type="nucleotide sequence ID" value="NZ_JAAIVF010000001.1"/>
</dbReference>
<evidence type="ECO:0000313" key="1">
    <source>
        <dbReference type="EMBL" id="MDG3015527.1"/>
    </source>
</evidence>
<dbReference type="InterPro" id="IPR036689">
    <property type="entry name" value="ESAT-6-like_sf"/>
</dbReference>
<name>A0A9X4M2A8_9ACTN</name>
<gene>
    <name evidence="1" type="ORF">NVS88_13285</name>
</gene>
<reference evidence="1" key="1">
    <citation type="submission" date="2022-08" db="EMBL/GenBank/DDBJ databases">
        <title>Genome analysis of Corynebacteriales strain.</title>
        <authorList>
            <person name="Lee S.D."/>
        </authorList>
    </citation>
    <scope>NUCLEOTIDE SEQUENCE</scope>
    <source>
        <strain evidence="1">D3-21</strain>
    </source>
</reference>